<comment type="caution">
    <text evidence="21">The sequence shown here is derived from an EMBL/GenBank/DDBJ whole genome shotgun (WGS) entry which is preliminary data.</text>
</comment>
<evidence type="ECO:0000259" key="19">
    <source>
        <dbReference type="PROSITE" id="PS50177"/>
    </source>
</evidence>
<dbReference type="Pfam" id="PF06979">
    <property type="entry name" value="TMEM70"/>
    <property type="match status" value="1"/>
</dbReference>
<dbReference type="Pfam" id="PF22602">
    <property type="entry name" value="NXF_NTF2"/>
    <property type="match status" value="1"/>
</dbReference>
<proteinExistence type="inferred from homology"/>
<keyword evidence="18" id="KW-0812">Transmembrane</keyword>
<evidence type="ECO:0000313" key="22">
    <source>
        <dbReference type="Proteomes" id="UP000308365"/>
    </source>
</evidence>
<evidence type="ECO:0000256" key="1">
    <source>
        <dbReference type="ARBA" id="ARBA00004324"/>
    </source>
</evidence>
<dbReference type="InterPro" id="IPR032710">
    <property type="entry name" value="NTF2-like_dom_sf"/>
</dbReference>
<comment type="function">
    <text evidence="16">Involved in the nuclear export of mRNA species bearing retroviral constitutive transport elements (CTE) and in the export of mRNA from the nucleus to the cytoplasm (TAP/NFX1 pathway). The NXF1-NXT1 heterodimer is involved in the export of HSP70 mRNA in conjunction with ALYREF/THOC4 and THOC5 components of the TREX complex. ALYREF/THOC4-bound mRNA is thought to be transferred to the NXF1-NXT1 heterodimer for export. Also involved in nuclear export of m6A-containing mRNAs: interaction between SRSF3 and YTHDC1 facilitates m6A-containing mRNA-binding to both SRSF3 and NXF1, promoting mRNA nuclear export.</text>
</comment>
<dbReference type="InterPro" id="IPR035979">
    <property type="entry name" value="RBD_domain_sf"/>
</dbReference>
<evidence type="ECO:0000256" key="12">
    <source>
        <dbReference type="ARBA" id="ARBA00022990"/>
    </source>
</evidence>
<feature type="region of interest" description="Disordered" evidence="17">
    <location>
        <begin position="86"/>
        <end position="105"/>
    </location>
</feature>
<dbReference type="InterPro" id="IPR001611">
    <property type="entry name" value="Leu-rich_rpt"/>
</dbReference>
<dbReference type="FunFam" id="3.10.450.50:FF:000004">
    <property type="entry name" value="Nuclear RNA export factor 1"/>
    <property type="match status" value="1"/>
</dbReference>
<keyword evidence="8" id="KW-0433">Leucine-rich repeat</keyword>
<dbReference type="GO" id="GO:0005737">
    <property type="term" value="C:cytoplasm"/>
    <property type="evidence" value="ECO:0007669"/>
    <property type="project" value="UniProtKB-SubCell"/>
</dbReference>
<dbReference type="Gene3D" id="3.30.70.330">
    <property type="match status" value="1"/>
</dbReference>
<evidence type="ECO:0000256" key="8">
    <source>
        <dbReference type="ARBA" id="ARBA00022614"/>
    </source>
</evidence>
<feature type="non-terminal residue" evidence="21">
    <location>
        <position position="1"/>
    </location>
</feature>
<dbReference type="Pfam" id="PF09162">
    <property type="entry name" value="Tap-RNA_bind"/>
    <property type="match status" value="1"/>
</dbReference>
<dbReference type="AlphaFoldDB" id="A0A4U1FM90"/>
<evidence type="ECO:0000256" key="17">
    <source>
        <dbReference type="SAM" id="MobiDB-lite"/>
    </source>
</evidence>
<feature type="compositionally biased region" description="Basic and acidic residues" evidence="17">
    <location>
        <begin position="39"/>
        <end position="49"/>
    </location>
</feature>
<keyword evidence="13" id="KW-0944">Nitration</keyword>
<evidence type="ECO:0000256" key="2">
    <source>
        <dbReference type="ARBA" id="ARBA00004496"/>
    </source>
</evidence>
<keyword evidence="7" id="KW-0963">Cytoplasm</keyword>
<evidence type="ECO:0000313" key="21">
    <source>
        <dbReference type="EMBL" id="TKC51241.1"/>
    </source>
</evidence>
<dbReference type="EMBL" id="RWIC01000057">
    <property type="protein sequence ID" value="TKC51241.1"/>
    <property type="molecule type" value="Genomic_DNA"/>
</dbReference>
<comment type="similarity">
    <text evidence="4">Belongs to the NXF family.</text>
</comment>
<dbReference type="PANTHER" id="PTHR10662:SF27">
    <property type="entry name" value="NUCLEAR RNA EXPORT FACTOR 1"/>
    <property type="match status" value="1"/>
</dbReference>
<dbReference type="SUPFAM" id="SSF54928">
    <property type="entry name" value="RNA-binding domain, RBD"/>
    <property type="match status" value="1"/>
</dbReference>
<name>A0A4U1FM90_MONMO</name>
<keyword evidence="5" id="KW-0813">Transport</keyword>
<dbReference type="FunFam" id="3.80.10.10:FF:000066">
    <property type="entry name" value="Nuclear RNA export factor 1"/>
    <property type="match status" value="1"/>
</dbReference>
<feature type="compositionally biased region" description="Low complexity" evidence="17">
    <location>
        <begin position="624"/>
        <end position="639"/>
    </location>
</feature>
<dbReference type="PROSITE" id="PS50177">
    <property type="entry name" value="NTF2_DOMAIN"/>
    <property type="match status" value="1"/>
</dbReference>
<keyword evidence="18" id="KW-0472">Membrane</keyword>
<reference evidence="22" key="1">
    <citation type="journal article" date="2019" name="IScience">
        <title>Narwhal Genome Reveals Long-Term Low Genetic Diversity despite Current Large Abundance Size.</title>
        <authorList>
            <person name="Westbury M.V."/>
            <person name="Petersen B."/>
            <person name="Garde E."/>
            <person name="Heide-Jorgensen M.P."/>
            <person name="Lorenzen E.D."/>
        </authorList>
    </citation>
    <scope>NUCLEOTIDE SEQUENCE [LARGE SCALE GENOMIC DNA]</scope>
</reference>
<keyword evidence="18" id="KW-1133">Transmembrane helix</keyword>
<evidence type="ECO:0000256" key="7">
    <source>
        <dbReference type="ARBA" id="ARBA00022490"/>
    </source>
</evidence>
<evidence type="ECO:0000256" key="5">
    <source>
        <dbReference type="ARBA" id="ARBA00022448"/>
    </source>
</evidence>
<dbReference type="InterPro" id="IPR005637">
    <property type="entry name" value="TAP_C_dom"/>
</dbReference>
<dbReference type="GO" id="GO:0016607">
    <property type="term" value="C:nuclear speck"/>
    <property type="evidence" value="ECO:0007669"/>
    <property type="project" value="UniProtKB-SubCell"/>
</dbReference>
<evidence type="ECO:0000256" key="15">
    <source>
        <dbReference type="ARBA" id="ARBA00040973"/>
    </source>
</evidence>
<keyword evidence="14" id="KW-0539">Nucleus</keyword>
<protein>
    <recommendedName>
        <fullName evidence="15">Nuclear RNA export factor 1</fullName>
    </recommendedName>
</protein>
<evidence type="ECO:0000256" key="13">
    <source>
        <dbReference type="ARBA" id="ARBA00023074"/>
    </source>
</evidence>
<dbReference type="InterPro" id="IPR002075">
    <property type="entry name" value="NTF2_dom"/>
</dbReference>
<dbReference type="InterPro" id="IPR030217">
    <property type="entry name" value="NXF_fam"/>
</dbReference>
<feature type="domain" description="TAP-C" evidence="20">
    <location>
        <begin position="556"/>
        <end position="611"/>
    </location>
</feature>
<dbReference type="InterPro" id="IPR057125">
    <property type="entry name" value="NXF1/2/3/5-like_LRR"/>
</dbReference>
<dbReference type="SUPFAM" id="SSF52058">
    <property type="entry name" value="L domain-like"/>
    <property type="match status" value="1"/>
</dbReference>
<sequence>HDDRVGFPQRRKKGRGPFRWKCGEGNRRSGRGGFVVRSSRLEENDRDVAMSDAQDVSRVRYNPYAARPNRRGDNWHERSRIHVTVPLRRDRAPPERGGAGPSQDGASKNWFKITIPYGRKYDKSWLLSMIQSKCSIPFTPIEFHYENTRALFFVEDASTASALKAVNYKILDRENRRISIIINSSLPPHTVQNELKPEQAEQLKLVMSKRYDGSQQALDLKGLRSDPDLVAQNIDVVLNRRSCMAATLRIIEENIPELLSLNLSNNKLYRLDDLSSIVQKAPNLKILDLSGNELKSERELDKIKGLKLEELWLDRNTLCDTFRDQSTYISAVRERFPKLLRLDGHELPPPIAFDIEAPTVLPPCKGSYFGTETLKNLVLHFLQQYYAIYDSGDRQQLLDAYHDGACCSLSIPFTPQNPARSNLAEYFKDSRNVKKLKDPTLRFRLLKHTRLNVVAFLNELPKTQHDVSSFVVDISAQTSTLLCFSVNGVFKEVDGKSRDSLRAFTRTFIAVPASNSGLCIVNDELFVRNASPDEIQRAFAMPAPTPSSSPVPTLSPEQQEMIQAFSTQSGMNLEWSQKCLQDNNWDYTRSAQAFTHLKAKGEIPEVAFMNLALRKRGRGRQMHSEGAGAGPEAGSPAPEAAPLRGMAALGRRWRVRPFLTLQSLAARRALHDVAPPRDVLLFEHEGGRFFAVLGLFCAGQGVFWASLAIAALARPPASTRPPGAESPGRGRLDLRSALWRYGLAVGCGAIGTLVLGAGLLFSFRSVRSVMLQAGGKQVTLTTHAPFGWGAHFTVPLDQVSCMAHRGEVPAMLPLKVKGRRFYFLLDKAGHFPNTKLFDNTVGAYRSL</sequence>
<dbReference type="GO" id="GO:0003723">
    <property type="term" value="F:RNA binding"/>
    <property type="evidence" value="ECO:0007669"/>
    <property type="project" value="UniProtKB-KW"/>
</dbReference>
<dbReference type="PROSITE" id="PS51281">
    <property type="entry name" value="TAP_C"/>
    <property type="match status" value="1"/>
</dbReference>
<organism evidence="21 22">
    <name type="scientific">Monodon monoceros</name>
    <name type="common">Narwhal</name>
    <name type="synonym">Ceratodon monodon</name>
    <dbReference type="NCBI Taxonomy" id="40151"/>
    <lineage>
        <taxon>Eukaryota</taxon>
        <taxon>Metazoa</taxon>
        <taxon>Chordata</taxon>
        <taxon>Craniata</taxon>
        <taxon>Vertebrata</taxon>
        <taxon>Euteleostomi</taxon>
        <taxon>Mammalia</taxon>
        <taxon>Eutheria</taxon>
        <taxon>Laurasiatheria</taxon>
        <taxon>Artiodactyla</taxon>
        <taxon>Whippomorpha</taxon>
        <taxon>Cetacea</taxon>
        <taxon>Odontoceti</taxon>
        <taxon>Monodontidae</taxon>
        <taxon>Monodon</taxon>
    </lineage>
</organism>
<dbReference type="SUPFAM" id="SSF54427">
    <property type="entry name" value="NTF2-like"/>
    <property type="match status" value="1"/>
</dbReference>
<keyword evidence="11" id="KW-0694">RNA-binding</keyword>
<dbReference type="PANTHER" id="PTHR10662">
    <property type="entry name" value="NUCLEAR RNA EXPORT FACTOR"/>
    <property type="match status" value="1"/>
</dbReference>
<dbReference type="Gene3D" id="3.80.10.10">
    <property type="entry name" value="Ribonuclease Inhibitor"/>
    <property type="match status" value="1"/>
</dbReference>
<evidence type="ECO:0000256" key="3">
    <source>
        <dbReference type="ARBA" id="ARBA00004642"/>
    </source>
</evidence>
<dbReference type="InterPro" id="IPR015245">
    <property type="entry name" value="Tap_RNA-bd"/>
</dbReference>
<keyword evidence="12" id="KW-0007">Acetylation</keyword>
<dbReference type="SUPFAM" id="SSF46934">
    <property type="entry name" value="UBA-like"/>
    <property type="match status" value="1"/>
</dbReference>
<keyword evidence="6" id="KW-0488">Methylation</keyword>
<evidence type="ECO:0000256" key="16">
    <source>
        <dbReference type="ARBA" id="ARBA00045935"/>
    </source>
</evidence>
<dbReference type="Pfam" id="PF03943">
    <property type="entry name" value="TAP_C"/>
    <property type="match status" value="1"/>
</dbReference>
<evidence type="ECO:0000256" key="10">
    <source>
        <dbReference type="ARBA" id="ARBA00022816"/>
    </source>
</evidence>
<dbReference type="InterPro" id="IPR009060">
    <property type="entry name" value="UBA-like_sf"/>
</dbReference>
<dbReference type="InterPro" id="IPR045325">
    <property type="entry name" value="TMEM70/TMEM186/TMEM223"/>
</dbReference>
<dbReference type="FunFam" id="3.30.70.330:FF:000165">
    <property type="entry name" value="nuclear RNA export factor 1"/>
    <property type="match status" value="1"/>
</dbReference>
<feature type="region of interest" description="Disordered" evidence="17">
    <location>
        <begin position="619"/>
        <end position="639"/>
    </location>
</feature>
<evidence type="ECO:0000256" key="11">
    <source>
        <dbReference type="ARBA" id="ARBA00022884"/>
    </source>
</evidence>
<feature type="region of interest" description="Disordered" evidence="17">
    <location>
        <begin position="1"/>
        <end position="50"/>
    </location>
</feature>
<dbReference type="InterPro" id="IPR032675">
    <property type="entry name" value="LRR_dom_sf"/>
</dbReference>
<evidence type="ECO:0000256" key="4">
    <source>
        <dbReference type="ARBA" id="ARBA00009285"/>
    </source>
</evidence>
<dbReference type="CDD" id="cd00780">
    <property type="entry name" value="NTF2"/>
    <property type="match status" value="1"/>
</dbReference>
<gene>
    <name evidence="21" type="ORF">EI555_004309</name>
</gene>
<keyword evidence="10" id="KW-0509">mRNA transport</keyword>
<evidence type="ECO:0000259" key="20">
    <source>
        <dbReference type="PROSITE" id="PS51281"/>
    </source>
</evidence>
<dbReference type="InterPro" id="IPR012677">
    <property type="entry name" value="Nucleotide-bd_a/b_plait_sf"/>
</dbReference>
<feature type="compositionally biased region" description="Basic residues" evidence="17">
    <location>
        <begin position="9"/>
        <end position="18"/>
    </location>
</feature>
<feature type="transmembrane region" description="Helical" evidence="18">
    <location>
        <begin position="689"/>
        <end position="713"/>
    </location>
</feature>
<evidence type="ECO:0000256" key="14">
    <source>
        <dbReference type="ARBA" id="ARBA00023242"/>
    </source>
</evidence>
<evidence type="ECO:0000256" key="9">
    <source>
        <dbReference type="ARBA" id="ARBA00022737"/>
    </source>
</evidence>
<dbReference type="Gene3D" id="1.10.8.10">
    <property type="entry name" value="DNA helicase RuvA subunit, C-terminal domain"/>
    <property type="match status" value="1"/>
</dbReference>
<evidence type="ECO:0000256" key="18">
    <source>
        <dbReference type="SAM" id="Phobius"/>
    </source>
</evidence>
<dbReference type="InterPro" id="IPR018222">
    <property type="entry name" value="Nuclear_transport_factor_2_euk"/>
</dbReference>
<comment type="subcellular location">
    <subcellularLocation>
        <location evidence="2">Cytoplasm</location>
    </subcellularLocation>
    <subcellularLocation>
        <location evidence="1">Nucleus speckle</location>
    </subcellularLocation>
    <subcellularLocation>
        <location evidence="3">Nucleus</location>
        <location evidence="3">Nucleoplasm</location>
    </subcellularLocation>
</comment>
<evidence type="ECO:0000256" key="6">
    <source>
        <dbReference type="ARBA" id="ARBA00022481"/>
    </source>
</evidence>
<dbReference type="CDD" id="cd14342">
    <property type="entry name" value="UBA_TAP-C"/>
    <property type="match status" value="1"/>
</dbReference>
<keyword evidence="9" id="KW-0677">Repeat</keyword>
<dbReference type="Pfam" id="PF24048">
    <property type="entry name" value="LRR_NXF1-5"/>
    <property type="match status" value="1"/>
</dbReference>
<accession>A0A4U1FM90</accession>
<dbReference type="GO" id="GO:0016973">
    <property type="term" value="P:poly(A)+ mRNA export from nucleus"/>
    <property type="evidence" value="ECO:0007669"/>
    <property type="project" value="TreeGrafter"/>
</dbReference>
<dbReference type="Gene3D" id="3.10.450.50">
    <property type="match status" value="1"/>
</dbReference>
<feature type="transmembrane region" description="Helical" evidence="18">
    <location>
        <begin position="738"/>
        <end position="763"/>
    </location>
</feature>
<dbReference type="Proteomes" id="UP000308365">
    <property type="component" value="Unassembled WGS sequence"/>
</dbReference>
<dbReference type="PROSITE" id="PS51450">
    <property type="entry name" value="LRR"/>
    <property type="match status" value="2"/>
</dbReference>
<dbReference type="FunFam" id="1.10.8.10:FF:000018">
    <property type="entry name" value="Nuclear RNA export factor 1"/>
    <property type="match status" value="1"/>
</dbReference>
<dbReference type="SMART" id="SM00804">
    <property type="entry name" value="TAP_C"/>
    <property type="match status" value="1"/>
</dbReference>
<feature type="domain" description="NTF2" evidence="19">
    <location>
        <begin position="377"/>
        <end position="527"/>
    </location>
</feature>